<evidence type="ECO:0000256" key="7">
    <source>
        <dbReference type="SAM" id="MobiDB-lite"/>
    </source>
</evidence>
<dbReference type="Gene3D" id="4.10.240.10">
    <property type="entry name" value="Zn(2)-C6 fungal-type DNA-binding domain"/>
    <property type="match status" value="1"/>
</dbReference>
<name>A0AAD4KIV8_9EURO</name>
<dbReference type="SMART" id="SM00066">
    <property type="entry name" value="GAL4"/>
    <property type="match status" value="1"/>
</dbReference>
<dbReference type="PANTHER" id="PTHR47256:SF4">
    <property type="entry name" value="ZN(II)2CYS6 TRANSCRIPTION FACTOR (EUROFUNG)"/>
    <property type="match status" value="1"/>
</dbReference>
<evidence type="ECO:0000313" key="9">
    <source>
        <dbReference type="EMBL" id="KAH8692094.1"/>
    </source>
</evidence>
<dbReference type="AlphaFoldDB" id="A0AAD4KIV8"/>
<evidence type="ECO:0000256" key="4">
    <source>
        <dbReference type="ARBA" id="ARBA00023163"/>
    </source>
</evidence>
<dbReference type="GO" id="GO:0006351">
    <property type="term" value="P:DNA-templated transcription"/>
    <property type="evidence" value="ECO:0007669"/>
    <property type="project" value="InterPro"/>
</dbReference>
<dbReference type="GO" id="GO:0008270">
    <property type="term" value="F:zinc ion binding"/>
    <property type="evidence" value="ECO:0007669"/>
    <property type="project" value="InterPro"/>
</dbReference>
<dbReference type="Pfam" id="PF00172">
    <property type="entry name" value="Zn_clus"/>
    <property type="match status" value="1"/>
</dbReference>
<keyword evidence="6" id="KW-0175">Coiled coil</keyword>
<accession>A0AAD4KIV8</accession>
<evidence type="ECO:0000313" key="10">
    <source>
        <dbReference type="Proteomes" id="UP001201262"/>
    </source>
</evidence>
<dbReference type="InterPro" id="IPR053187">
    <property type="entry name" value="Notoamide_regulator"/>
</dbReference>
<dbReference type="InterPro" id="IPR036864">
    <property type="entry name" value="Zn2-C6_fun-type_DNA-bd_sf"/>
</dbReference>
<dbReference type="RefSeq" id="XP_046068091.1">
    <property type="nucleotide sequence ID" value="XM_046219314.1"/>
</dbReference>
<dbReference type="CDD" id="cd00067">
    <property type="entry name" value="GAL4"/>
    <property type="match status" value="1"/>
</dbReference>
<dbReference type="Proteomes" id="UP001201262">
    <property type="component" value="Unassembled WGS sequence"/>
</dbReference>
<evidence type="ECO:0000256" key="2">
    <source>
        <dbReference type="ARBA" id="ARBA00023015"/>
    </source>
</evidence>
<organism evidence="9 10">
    <name type="scientific">Talaromyces proteolyticus</name>
    <dbReference type="NCBI Taxonomy" id="1131652"/>
    <lineage>
        <taxon>Eukaryota</taxon>
        <taxon>Fungi</taxon>
        <taxon>Dikarya</taxon>
        <taxon>Ascomycota</taxon>
        <taxon>Pezizomycotina</taxon>
        <taxon>Eurotiomycetes</taxon>
        <taxon>Eurotiomycetidae</taxon>
        <taxon>Eurotiales</taxon>
        <taxon>Trichocomaceae</taxon>
        <taxon>Talaromyces</taxon>
        <taxon>Talaromyces sect. Bacilispori</taxon>
    </lineage>
</organism>
<comment type="caution">
    <text evidence="9">The sequence shown here is derived from an EMBL/GenBank/DDBJ whole genome shotgun (WGS) entry which is preliminary data.</text>
</comment>
<evidence type="ECO:0000256" key="3">
    <source>
        <dbReference type="ARBA" id="ARBA00023125"/>
    </source>
</evidence>
<dbReference type="EMBL" id="JAJTJA010000011">
    <property type="protein sequence ID" value="KAH8692094.1"/>
    <property type="molecule type" value="Genomic_DNA"/>
</dbReference>
<keyword evidence="10" id="KW-1185">Reference proteome</keyword>
<keyword evidence="1" id="KW-0479">Metal-binding</keyword>
<gene>
    <name evidence="9" type="ORF">BGW36DRAFT_41532</name>
</gene>
<sequence>MTEPNIARSLAPAPPGYQRRSSSETVKPRKNISTACKACKTRKWKCSGTVPCSNCVRSNTECIIDESNDNRRRMAVKRKMAELEDHKNTLDRLVEALRLSTNEHFMQLLDLIRYKKAPLETVKTYLDRNVSDSEFEASPELQAIHNEIEMRTRPRSSRRILDVTWLSHIPVVDVPAAPWTTVTDDDGLVSYLISLWLTWSHPFCNWIDRDLFIRDMKSKNASSKYCSPFLVNSILAEACHYSDYPEVFKDPNDPNSKGMHFYKEAKRLLDKEEGRVNITSLQGCTTLLASMAIMGKDRVAWLYLGQIARMAAEISASLPPKSPHGNEKLLDEARSIDNTLWGVYNITAMYSTAFMKPLDLKVPLRPRFPCHHRYDGMVWEPYPRRTEKQASHLGCVLNSLASLNAINIETTRRILKDEARKLMSRAEIEIVADSIYPRLQSWFIDLPPCIQEGQSSLPHILLLHMYYHSTIMVLFGFLKHPLKRPEQARIISPEHAREACIESALQIAQMIRSHRTKWGIEYISATAVYWVAVALFTLLDDLDNPNSRDAFIDLCFVARVFSRRWLVAKGILRMLQITANQMNIDFPVETDVLLDDFETNIWEAEKDGRRFSSAYPNLMLFLEGVPGFGSGMGNSIDMDELLAKWDGVKLENARQFEVIAGRGPPAEATHPPPNFHVYG</sequence>
<feature type="region of interest" description="Disordered" evidence="7">
    <location>
        <begin position="1"/>
        <end position="28"/>
    </location>
</feature>
<dbReference type="CDD" id="cd12148">
    <property type="entry name" value="fungal_TF_MHR"/>
    <property type="match status" value="1"/>
</dbReference>
<keyword evidence="3" id="KW-0238">DNA-binding</keyword>
<dbReference type="InterPro" id="IPR007219">
    <property type="entry name" value="XnlR_reg_dom"/>
</dbReference>
<feature type="domain" description="Zn(2)-C6 fungal-type" evidence="8">
    <location>
        <begin position="35"/>
        <end position="64"/>
    </location>
</feature>
<keyword evidence="5" id="KW-0539">Nucleus</keyword>
<dbReference type="InterPro" id="IPR001138">
    <property type="entry name" value="Zn2Cys6_DnaBD"/>
</dbReference>
<dbReference type="GeneID" id="70249601"/>
<feature type="coiled-coil region" evidence="6">
    <location>
        <begin position="76"/>
        <end position="103"/>
    </location>
</feature>
<evidence type="ECO:0000256" key="6">
    <source>
        <dbReference type="SAM" id="Coils"/>
    </source>
</evidence>
<evidence type="ECO:0000259" key="8">
    <source>
        <dbReference type="PROSITE" id="PS50048"/>
    </source>
</evidence>
<dbReference type="SUPFAM" id="SSF57701">
    <property type="entry name" value="Zn2/Cys6 DNA-binding domain"/>
    <property type="match status" value="1"/>
</dbReference>
<dbReference type="GO" id="GO:0000981">
    <property type="term" value="F:DNA-binding transcription factor activity, RNA polymerase II-specific"/>
    <property type="evidence" value="ECO:0007669"/>
    <property type="project" value="InterPro"/>
</dbReference>
<keyword evidence="2" id="KW-0805">Transcription regulation</keyword>
<dbReference type="PANTHER" id="PTHR47256">
    <property type="entry name" value="ZN(II)2CYS6 TRANSCRIPTION FACTOR (EUROFUNG)-RELATED"/>
    <property type="match status" value="1"/>
</dbReference>
<dbReference type="Pfam" id="PF04082">
    <property type="entry name" value="Fungal_trans"/>
    <property type="match status" value="1"/>
</dbReference>
<dbReference type="GO" id="GO:0003677">
    <property type="term" value="F:DNA binding"/>
    <property type="evidence" value="ECO:0007669"/>
    <property type="project" value="UniProtKB-KW"/>
</dbReference>
<proteinExistence type="predicted"/>
<keyword evidence="4" id="KW-0804">Transcription</keyword>
<reference evidence="9" key="1">
    <citation type="submission" date="2021-12" db="EMBL/GenBank/DDBJ databases">
        <title>Convergent genome expansion in fungi linked to evolution of root-endophyte symbiosis.</title>
        <authorList>
            <consortium name="DOE Joint Genome Institute"/>
            <person name="Ke Y.-H."/>
            <person name="Bonito G."/>
            <person name="Liao H.-L."/>
            <person name="Looney B."/>
            <person name="Rojas-Flechas A."/>
            <person name="Nash J."/>
            <person name="Hameed K."/>
            <person name="Schadt C."/>
            <person name="Martin F."/>
            <person name="Crous P.W."/>
            <person name="Miettinen O."/>
            <person name="Magnuson J.K."/>
            <person name="Labbe J."/>
            <person name="Jacobson D."/>
            <person name="Doktycz M.J."/>
            <person name="Veneault-Fourrey C."/>
            <person name="Kuo A."/>
            <person name="Mondo S."/>
            <person name="Calhoun S."/>
            <person name="Riley R."/>
            <person name="Ohm R."/>
            <person name="LaButti K."/>
            <person name="Andreopoulos B."/>
            <person name="Pangilinan J."/>
            <person name="Nolan M."/>
            <person name="Tritt A."/>
            <person name="Clum A."/>
            <person name="Lipzen A."/>
            <person name="Daum C."/>
            <person name="Barry K."/>
            <person name="Grigoriev I.V."/>
            <person name="Vilgalys R."/>
        </authorList>
    </citation>
    <scope>NUCLEOTIDE SEQUENCE</scope>
    <source>
        <strain evidence="9">PMI_201</strain>
    </source>
</reference>
<evidence type="ECO:0000256" key="1">
    <source>
        <dbReference type="ARBA" id="ARBA00022723"/>
    </source>
</evidence>
<evidence type="ECO:0000256" key="5">
    <source>
        <dbReference type="ARBA" id="ARBA00023242"/>
    </source>
</evidence>
<dbReference type="PROSITE" id="PS50048">
    <property type="entry name" value="ZN2_CY6_FUNGAL_2"/>
    <property type="match status" value="1"/>
</dbReference>
<protein>
    <recommendedName>
        <fullName evidence="8">Zn(2)-C6 fungal-type domain-containing protein</fullName>
    </recommendedName>
</protein>
<dbReference type="PROSITE" id="PS00463">
    <property type="entry name" value="ZN2_CY6_FUNGAL_1"/>
    <property type="match status" value="1"/>
</dbReference>